<comment type="caution">
    <text evidence="1">The sequence shown here is derived from an EMBL/GenBank/DDBJ whole genome shotgun (WGS) entry which is preliminary data.</text>
</comment>
<dbReference type="EMBL" id="CAXAMM010040272">
    <property type="protein sequence ID" value="CAK9092186.1"/>
    <property type="molecule type" value="Genomic_DNA"/>
</dbReference>
<sequence>MREGIKLKIPAEILHKKSLSHQDALLLERLNPQAAATWHGDMSPSALRKSNAKLTASLSRLLRNSSQKSIASGTSRASLDPNDSDLWSAAPVAPSCNTMLHAAWKSQDAVELEDVYHHRADPWDHEHQHSRIVPPLHLVPLVGSKSRKKGRAVRPVSGAGGKLPILPFRSTCFDPPMSDRLLPEILTFPYVTDDFMESVYSITLEHSRASWSDTNTLATTEPRKAKRGGREARSLRDFHKHFYAV</sequence>
<evidence type="ECO:0000313" key="1">
    <source>
        <dbReference type="EMBL" id="CAK9092186.1"/>
    </source>
</evidence>
<reference evidence="1 2" key="1">
    <citation type="submission" date="2024-02" db="EMBL/GenBank/DDBJ databases">
        <authorList>
            <person name="Chen Y."/>
            <person name="Shah S."/>
            <person name="Dougan E. K."/>
            <person name="Thang M."/>
            <person name="Chan C."/>
        </authorList>
    </citation>
    <scope>NUCLEOTIDE SEQUENCE [LARGE SCALE GENOMIC DNA]</scope>
</reference>
<gene>
    <name evidence="1" type="ORF">SCF082_LOCUS43389</name>
</gene>
<name>A0ABP0QZ09_9DINO</name>
<keyword evidence="2" id="KW-1185">Reference proteome</keyword>
<dbReference type="Proteomes" id="UP001642464">
    <property type="component" value="Unassembled WGS sequence"/>
</dbReference>
<organism evidence="1 2">
    <name type="scientific">Durusdinium trenchii</name>
    <dbReference type="NCBI Taxonomy" id="1381693"/>
    <lineage>
        <taxon>Eukaryota</taxon>
        <taxon>Sar</taxon>
        <taxon>Alveolata</taxon>
        <taxon>Dinophyceae</taxon>
        <taxon>Suessiales</taxon>
        <taxon>Symbiodiniaceae</taxon>
        <taxon>Durusdinium</taxon>
    </lineage>
</organism>
<proteinExistence type="predicted"/>
<evidence type="ECO:0000313" key="2">
    <source>
        <dbReference type="Proteomes" id="UP001642464"/>
    </source>
</evidence>
<accession>A0ABP0QZ09</accession>
<protein>
    <submittedName>
        <fullName evidence="1">Uncharacterized protein</fullName>
    </submittedName>
</protein>